<dbReference type="EC" id="3.1.3.16" evidence="1"/>
<organism evidence="17 18">
    <name type="scientific">Streptomyces nodosus</name>
    <dbReference type="NCBI Taxonomy" id="40318"/>
    <lineage>
        <taxon>Bacteria</taxon>
        <taxon>Bacillati</taxon>
        <taxon>Actinomycetota</taxon>
        <taxon>Actinomycetes</taxon>
        <taxon>Kitasatosporales</taxon>
        <taxon>Streptomycetaceae</taxon>
        <taxon>Streptomyces</taxon>
    </lineage>
</organism>
<dbReference type="PANTHER" id="PTHR43156:SF2">
    <property type="entry name" value="STAGE II SPORULATION PROTEIN E"/>
    <property type="match status" value="1"/>
</dbReference>
<evidence type="ECO:0000256" key="10">
    <source>
        <dbReference type="ARBA" id="ARBA00022912"/>
    </source>
</evidence>
<dbReference type="Gene3D" id="3.30.450.40">
    <property type="match status" value="1"/>
</dbReference>
<evidence type="ECO:0000256" key="9">
    <source>
        <dbReference type="ARBA" id="ARBA00022842"/>
    </source>
</evidence>
<keyword evidence="8" id="KW-0067">ATP-binding</keyword>
<evidence type="ECO:0000256" key="6">
    <source>
        <dbReference type="ARBA" id="ARBA00022777"/>
    </source>
</evidence>
<keyword evidence="9" id="KW-0460">Magnesium</keyword>
<dbReference type="EMBL" id="CP023747">
    <property type="protein sequence ID" value="QEV37530.1"/>
    <property type="molecule type" value="Genomic_DNA"/>
</dbReference>
<dbReference type="NCBIfam" id="TIGR00229">
    <property type="entry name" value="sensory_box"/>
    <property type="match status" value="1"/>
</dbReference>
<name>A0A5P2VV88_9ACTN</name>
<dbReference type="SUPFAM" id="SSF81606">
    <property type="entry name" value="PP2C-like"/>
    <property type="match status" value="1"/>
</dbReference>
<reference evidence="17 18" key="1">
    <citation type="submission" date="2017-09" db="EMBL/GenBank/DDBJ databases">
        <title>Streptomyces genome completion.</title>
        <authorList>
            <person name="Lee N."/>
            <person name="Cho B.-K."/>
        </authorList>
    </citation>
    <scope>NUCLEOTIDE SEQUENCE [LARGE SCALE GENOMIC DNA]</scope>
    <source>
        <strain evidence="17 18">ATCC 14899</strain>
    </source>
</reference>
<keyword evidence="6" id="KW-0418">Kinase</keyword>
<keyword evidence="5" id="KW-0547">Nucleotide-binding</keyword>
<dbReference type="InterPro" id="IPR003018">
    <property type="entry name" value="GAF"/>
</dbReference>
<dbReference type="SUPFAM" id="SSF55785">
    <property type="entry name" value="PYP-like sensor domain (PAS domain)"/>
    <property type="match status" value="2"/>
</dbReference>
<evidence type="ECO:0000256" key="15">
    <source>
        <dbReference type="ARBA" id="ARBA00081350"/>
    </source>
</evidence>
<protein>
    <recommendedName>
        <fullName evidence="1">protein-serine/threonine phosphatase</fullName>
        <ecNumber evidence="1">3.1.3.16</ecNumber>
    </recommendedName>
    <alternativeName>
        <fullName evidence="15">Protein-serine/threonine phosphatase</fullName>
    </alternativeName>
    <alternativeName>
        <fullName evidence="14">Serine/threonine-protein kinase</fullName>
    </alternativeName>
</protein>
<evidence type="ECO:0000256" key="13">
    <source>
        <dbReference type="ARBA" id="ARBA00056274"/>
    </source>
</evidence>
<evidence type="ECO:0000256" key="14">
    <source>
        <dbReference type="ARBA" id="ARBA00075117"/>
    </source>
</evidence>
<evidence type="ECO:0000256" key="5">
    <source>
        <dbReference type="ARBA" id="ARBA00022741"/>
    </source>
</evidence>
<evidence type="ECO:0000256" key="3">
    <source>
        <dbReference type="ARBA" id="ARBA00022679"/>
    </source>
</evidence>
<keyword evidence="7" id="KW-0378">Hydrolase</keyword>
<accession>A0A5P2VV88</accession>
<dbReference type="InterPro" id="IPR001932">
    <property type="entry name" value="PPM-type_phosphatase-like_dom"/>
</dbReference>
<evidence type="ECO:0000259" key="16">
    <source>
        <dbReference type="PROSITE" id="PS50112"/>
    </source>
</evidence>
<evidence type="ECO:0000313" key="17">
    <source>
        <dbReference type="EMBL" id="QEV37530.1"/>
    </source>
</evidence>
<evidence type="ECO:0000256" key="7">
    <source>
        <dbReference type="ARBA" id="ARBA00022801"/>
    </source>
</evidence>
<keyword evidence="10" id="KW-0904">Protein phosphatase</keyword>
<dbReference type="InterPro" id="IPR013656">
    <property type="entry name" value="PAS_4"/>
</dbReference>
<feature type="domain" description="PAS" evidence="16">
    <location>
        <begin position="42"/>
        <end position="68"/>
    </location>
</feature>
<dbReference type="GO" id="GO:0005524">
    <property type="term" value="F:ATP binding"/>
    <property type="evidence" value="ECO:0007669"/>
    <property type="project" value="UniProtKB-KW"/>
</dbReference>
<evidence type="ECO:0000256" key="12">
    <source>
        <dbReference type="ARBA" id="ARBA00047761"/>
    </source>
</evidence>
<dbReference type="Gene3D" id="3.30.450.20">
    <property type="entry name" value="PAS domain"/>
    <property type="match status" value="2"/>
</dbReference>
<dbReference type="GO" id="GO:0046872">
    <property type="term" value="F:metal ion binding"/>
    <property type="evidence" value="ECO:0007669"/>
    <property type="project" value="UniProtKB-KW"/>
</dbReference>
<dbReference type="Proteomes" id="UP000325763">
    <property type="component" value="Chromosome"/>
</dbReference>
<dbReference type="FunFam" id="3.60.40.10:FF:000005">
    <property type="entry name" value="Serine/threonine protein phosphatase"/>
    <property type="match status" value="1"/>
</dbReference>
<evidence type="ECO:0000256" key="2">
    <source>
        <dbReference type="ARBA" id="ARBA00022553"/>
    </source>
</evidence>
<proteinExistence type="predicted"/>
<evidence type="ECO:0000256" key="8">
    <source>
        <dbReference type="ARBA" id="ARBA00022840"/>
    </source>
</evidence>
<dbReference type="AlphaFoldDB" id="A0A5P2VV88"/>
<evidence type="ECO:0000256" key="11">
    <source>
        <dbReference type="ARBA" id="ARBA00023211"/>
    </source>
</evidence>
<sequence length="701" mass="74054">MESCPGGAPMRHPEKFDEAAAPAQVCPSGSQPDELPVAGMQLDALGRIVRWDAAAEALLGYPASEVLGSRGELLVRAEGGSGAASLLERVAVGGATTGRCTARHRDGHLVELAVWTYRVPDSGDVLAFLVDVSAVLRTRVPHAVLDGLFRHSPIGLSAFDSELRYLHVNTALETINGVPEVRHLGRRLSEVLPEVNGAEVESVMERVLDTGEPVVDFRATGRTPATPYEDRMWSCSYFRLEDAWGHPFGVGASVVDITARLRAEQAAAASRRRLDLLNEASTRVGTTLDMRQTAQELADVVLRGLADIATVDLIAGVVDDATAESDRDLTGGIVVQRLGKAPARGSPAARALAPLGAILHYPADAPYAQAVARREPFVVAEVDEHTITAPSCHTSAVRQLRELGVYSLLMVPLLARGRVLGVTTLFREFPARRFSSDDVTLARDIASRAAVHLDNAHLYAREHETAVTLQRSLLPQQLTPPPGIEVAHCYRPASDVNEVGGDWYDVVAMPEGRAALAVGDVMGHGIAAAATMGQLRSAMQALARLALPPGQLLRQLDTGLADLPDAALATCTYAVCDPAAGSCSITRAGHLPPAVVRDDGTAELLELPAGAPLGVGGIDFVPTELTLPPGSMLVLYTDGLVEARCADIDQRLTQLLDVLSANAGLPLDGLSQAVMDGLAPAPDDDVALLLARICPPKPGSE</sequence>
<dbReference type="Pfam" id="PF08448">
    <property type="entry name" value="PAS_4"/>
    <property type="match status" value="1"/>
</dbReference>
<dbReference type="InterPro" id="IPR029016">
    <property type="entry name" value="GAF-like_dom_sf"/>
</dbReference>
<evidence type="ECO:0000313" key="18">
    <source>
        <dbReference type="Proteomes" id="UP000325763"/>
    </source>
</evidence>
<dbReference type="InterPro" id="IPR000014">
    <property type="entry name" value="PAS"/>
</dbReference>
<keyword evidence="4" id="KW-0479">Metal-binding</keyword>
<dbReference type="PROSITE" id="PS50112">
    <property type="entry name" value="PAS"/>
    <property type="match status" value="1"/>
</dbReference>
<dbReference type="PANTHER" id="PTHR43156">
    <property type="entry name" value="STAGE II SPORULATION PROTEIN E-RELATED"/>
    <property type="match status" value="1"/>
</dbReference>
<dbReference type="InterPro" id="IPR035965">
    <property type="entry name" value="PAS-like_dom_sf"/>
</dbReference>
<dbReference type="SMART" id="SM00331">
    <property type="entry name" value="PP2C_SIG"/>
    <property type="match status" value="1"/>
</dbReference>
<dbReference type="Pfam" id="PF01590">
    <property type="entry name" value="GAF"/>
    <property type="match status" value="1"/>
</dbReference>
<dbReference type="CDD" id="cd00130">
    <property type="entry name" value="PAS"/>
    <property type="match status" value="1"/>
</dbReference>
<evidence type="ECO:0000256" key="4">
    <source>
        <dbReference type="ARBA" id="ARBA00022723"/>
    </source>
</evidence>
<comment type="catalytic activity">
    <reaction evidence="12">
        <text>O-phospho-L-seryl-[protein] + H2O = L-seryl-[protein] + phosphate</text>
        <dbReference type="Rhea" id="RHEA:20629"/>
        <dbReference type="Rhea" id="RHEA-COMP:9863"/>
        <dbReference type="Rhea" id="RHEA-COMP:11604"/>
        <dbReference type="ChEBI" id="CHEBI:15377"/>
        <dbReference type="ChEBI" id="CHEBI:29999"/>
        <dbReference type="ChEBI" id="CHEBI:43474"/>
        <dbReference type="ChEBI" id="CHEBI:83421"/>
        <dbReference type="EC" id="3.1.3.16"/>
    </reaction>
</comment>
<dbReference type="Pfam" id="PF07228">
    <property type="entry name" value="SpoIIE"/>
    <property type="match status" value="1"/>
</dbReference>
<dbReference type="Gene3D" id="3.60.40.10">
    <property type="entry name" value="PPM-type phosphatase domain"/>
    <property type="match status" value="1"/>
</dbReference>
<gene>
    <name evidence="17" type="ORF">CP978_02310</name>
</gene>
<keyword evidence="2" id="KW-0597">Phosphoprotein</keyword>
<dbReference type="SMART" id="SM00065">
    <property type="entry name" value="GAF"/>
    <property type="match status" value="1"/>
</dbReference>
<dbReference type="GO" id="GO:0004722">
    <property type="term" value="F:protein serine/threonine phosphatase activity"/>
    <property type="evidence" value="ECO:0007669"/>
    <property type="project" value="UniProtKB-EC"/>
</dbReference>
<keyword evidence="11" id="KW-0464">Manganese</keyword>
<evidence type="ECO:0000256" key="1">
    <source>
        <dbReference type="ARBA" id="ARBA00013081"/>
    </source>
</evidence>
<keyword evidence="3" id="KW-0808">Transferase</keyword>
<dbReference type="InterPro" id="IPR036457">
    <property type="entry name" value="PPM-type-like_dom_sf"/>
</dbReference>
<dbReference type="KEGG" id="snq:CP978_02310"/>
<dbReference type="InterPro" id="IPR052016">
    <property type="entry name" value="Bact_Sigma-Reg"/>
</dbReference>
<comment type="function">
    <text evidence="13">Primarily acts as an independent SigF regulator that is sensitive to the osmosensory signal, mediating the cross talk of PknD with the SigF regulon. Possesses both phosphatase and kinase activities. The kinase domain functions as a classic anti-sigma factor-like kinase to phosphorylate the anti-anti-sigma factor domain at the canonical regulatory site, and the phosphatase domain antagonizes this activity.</text>
</comment>
<dbReference type="SUPFAM" id="SSF55781">
    <property type="entry name" value="GAF domain-like"/>
    <property type="match status" value="1"/>
</dbReference>
<dbReference type="FunFam" id="3.30.450.40:FF:000035">
    <property type="entry name" value="PAS sensor protein"/>
    <property type="match status" value="1"/>
</dbReference>
<dbReference type="GO" id="GO:0016301">
    <property type="term" value="F:kinase activity"/>
    <property type="evidence" value="ECO:0007669"/>
    <property type="project" value="UniProtKB-KW"/>
</dbReference>